<evidence type="ECO:0000313" key="3">
    <source>
        <dbReference type="Proteomes" id="UP001144205"/>
    </source>
</evidence>
<dbReference type="EMBL" id="BROH01000001">
    <property type="protein sequence ID" value="GKY86229.1"/>
    <property type="molecule type" value="Genomic_DNA"/>
</dbReference>
<reference evidence="2" key="1">
    <citation type="journal article" date="2023" name="Int. J. Syst. Evol. Microbiol.">
        <title>Sinisalibacter aestuarii sp. nov., isolated from estuarine sediment of the Arakawa River.</title>
        <authorList>
            <person name="Arafat S.T."/>
            <person name="Hirano S."/>
            <person name="Sato A."/>
            <person name="Takeuchi K."/>
            <person name="Yasuda T."/>
            <person name="Terahara T."/>
            <person name="Hamada M."/>
            <person name="Kobayashi T."/>
        </authorList>
    </citation>
    <scope>NUCLEOTIDE SEQUENCE</scope>
    <source>
        <strain evidence="2">B-399</strain>
    </source>
</reference>
<organism evidence="2 3">
    <name type="scientific">Sinisalibacter aestuarii</name>
    <dbReference type="NCBI Taxonomy" id="2949426"/>
    <lineage>
        <taxon>Bacteria</taxon>
        <taxon>Pseudomonadati</taxon>
        <taxon>Pseudomonadota</taxon>
        <taxon>Alphaproteobacteria</taxon>
        <taxon>Rhodobacterales</taxon>
        <taxon>Roseobacteraceae</taxon>
        <taxon>Sinisalibacter</taxon>
    </lineage>
</organism>
<evidence type="ECO:0000256" key="1">
    <source>
        <dbReference type="SAM" id="SignalP"/>
    </source>
</evidence>
<accession>A0ABQ5LMP6</accession>
<comment type="caution">
    <text evidence="2">The sequence shown here is derived from an EMBL/GenBank/DDBJ whole genome shotgun (WGS) entry which is preliminary data.</text>
</comment>
<dbReference type="Proteomes" id="UP001144205">
    <property type="component" value="Unassembled WGS sequence"/>
</dbReference>
<name>A0ABQ5LMP6_9RHOB</name>
<sequence length="150" mass="16359">MKKILAAVFLAGTLPAAAQTVEECDWRADMRFIAEPWEDHIASLANVGVRLAIIDMRDPVAVPYRLVVISPPYDEDDWPQCMTIGSFAGIDFAALQTGYDPNTGLIFTVPVRLYDAATDTTQPSVLTFSLNQASGDILSRLDTPVETPAE</sequence>
<keyword evidence="3" id="KW-1185">Reference proteome</keyword>
<feature type="signal peptide" evidence="1">
    <location>
        <begin position="1"/>
        <end position="18"/>
    </location>
</feature>
<protein>
    <submittedName>
        <fullName evidence="2">Uncharacterized protein</fullName>
    </submittedName>
</protein>
<keyword evidence="1" id="KW-0732">Signal</keyword>
<proteinExistence type="predicted"/>
<evidence type="ECO:0000313" key="2">
    <source>
        <dbReference type="EMBL" id="GKY86229.1"/>
    </source>
</evidence>
<gene>
    <name evidence="2" type="ORF">STA1M1_00980</name>
</gene>
<feature type="chain" id="PRO_5047126530" evidence="1">
    <location>
        <begin position="19"/>
        <end position="150"/>
    </location>
</feature>
<dbReference type="RefSeq" id="WP_281840197.1">
    <property type="nucleotide sequence ID" value="NZ_BROH01000001.1"/>
</dbReference>